<dbReference type="InterPro" id="IPR015424">
    <property type="entry name" value="PyrdxlP-dep_Trfase"/>
</dbReference>
<dbReference type="InterPro" id="IPR010977">
    <property type="entry name" value="Aromatic_deC"/>
</dbReference>
<dbReference type="GO" id="GO:0019752">
    <property type="term" value="P:carboxylic acid metabolic process"/>
    <property type="evidence" value="ECO:0007669"/>
    <property type="project" value="InterPro"/>
</dbReference>
<dbReference type="Pfam" id="PF00282">
    <property type="entry name" value="Pyridoxal_deC"/>
    <property type="match status" value="1"/>
</dbReference>
<dbReference type="PANTHER" id="PTHR11999">
    <property type="entry name" value="GROUP II PYRIDOXAL-5-PHOSPHATE DECARBOXYLASE"/>
    <property type="match status" value="1"/>
</dbReference>
<dbReference type="GO" id="GO:0030170">
    <property type="term" value="F:pyridoxal phosphate binding"/>
    <property type="evidence" value="ECO:0007669"/>
    <property type="project" value="InterPro"/>
</dbReference>
<dbReference type="PANTHER" id="PTHR11999:SF70">
    <property type="entry name" value="MIP05841P"/>
    <property type="match status" value="1"/>
</dbReference>
<dbReference type="Gene3D" id="3.40.640.10">
    <property type="entry name" value="Type I PLP-dependent aspartate aminotransferase-like (Major domain)"/>
    <property type="match status" value="1"/>
</dbReference>
<accession>A0A2T0RYZ0</accession>
<sequence>MKQDRILLPTRGIRMTDAMKLAAEHGRAWRSNAVRPMGDGANVRAIHPTATLEALREAFGGPLPDIPQEGQGVIRDLIAAAEPGLVGNTDAGFHAWVMGASHPVGVAADWLTSAWGQNPGIYQCSPAACTAEEVAAGWLLELLDLPRNGSVGFTTGATMAGFTCLAAARGEVLRRAGHDFDELGLAHAPPVKVFVAEDTHVTNLAAIRYLGIGNRDVIRIATDAQGRMVVPLLARSLSDTEGPKIILATAGHINTGAFDDFPALADLAAENDAWLHVDSAFGLWARAAPDRKARTAGLERADSWSTDGHKWLQVPYDSGFAIVRHPDAHARAMDMTASYLTQSPEGGRNPTQFSPELSRRARGFAVWAVLRALGREGVAEMIERHCAAAELLGDLLRDLPGVRVHNDVVLNQLAVSFHTGDGGANVTAAMEERLNLDGRYFFRTASWKGETVLRVSVISRETGVADIRALAACVDREWSAIRTT</sequence>
<evidence type="ECO:0000313" key="9">
    <source>
        <dbReference type="Proteomes" id="UP000239480"/>
    </source>
</evidence>
<evidence type="ECO:0000313" key="8">
    <source>
        <dbReference type="EMBL" id="PRY26395.1"/>
    </source>
</evidence>
<keyword evidence="4 6" id="KW-0663">Pyridoxal phosphate</keyword>
<dbReference type="InterPro" id="IPR015422">
    <property type="entry name" value="PyrdxlP-dep_Trfase_small"/>
</dbReference>
<evidence type="ECO:0000256" key="7">
    <source>
        <dbReference type="RuleBase" id="RU000382"/>
    </source>
</evidence>
<keyword evidence="5 7" id="KW-0456">Lyase</keyword>
<comment type="caution">
    <text evidence="8">The sequence shown here is derived from an EMBL/GenBank/DDBJ whole genome shotgun (WGS) entry which is preliminary data.</text>
</comment>
<dbReference type="InterPro" id="IPR002129">
    <property type="entry name" value="PyrdxlP-dep_de-COase"/>
</dbReference>
<evidence type="ECO:0000256" key="3">
    <source>
        <dbReference type="ARBA" id="ARBA00022793"/>
    </source>
</evidence>
<dbReference type="Gene3D" id="3.90.1150.10">
    <property type="entry name" value="Aspartate Aminotransferase, domain 1"/>
    <property type="match status" value="1"/>
</dbReference>
<evidence type="ECO:0000256" key="6">
    <source>
        <dbReference type="PIRSR" id="PIRSR602129-50"/>
    </source>
</evidence>
<dbReference type="SUPFAM" id="SSF53383">
    <property type="entry name" value="PLP-dependent transferases"/>
    <property type="match status" value="1"/>
</dbReference>
<dbReference type="AlphaFoldDB" id="A0A2T0RYZ0"/>
<dbReference type="Proteomes" id="UP000239480">
    <property type="component" value="Unassembled WGS sequence"/>
</dbReference>
<protein>
    <submittedName>
        <fullName evidence="8">Glutamate/tyrosine decarboxylase-like PLP-dependent enzyme</fullName>
    </submittedName>
</protein>
<organism evidence="8 9">
    <name type="scientific">Aliiruegeria haliotis</name>
    <dbReference type="NCBI Taxonomy" id="1280846"/>
    <lineage>
        <taxon>Bacteria</taxon>
        <taxon>Pseudomonadati</taxon>
        <taxon>Pseudomonadota</taxon>
        <taxon>Alphaproteobacteria</taxon>
        <taxon>Rhodobacterales</taxon>
        <taxon>Roseobacteraceae</taxon>
        <taxon>Aliiruegeria</taxon>
    </lineage>
</organism>
<name>A0A2T0RYZ0_9RHOB</name>
<keyword evidence="3" id="KW-0210">Decarboxylase</keyword>
<evidence type="ECO:0000256" key="5">
    <source>
        <dbReference type="ARBA" id="ARBA00023239"/>
    </source>
</evidence>
<comment type="cofactor">
    <cofactor evidence="1 6 7">
        <name>pyridoxal 5'-phosphate</name>
        <dbReference type="ChEBI" id="CHEBI:597326"/>
    </cofactor>
</comment>
<dbReference type="InterPro" id="IPR015421">
    <property type="entry name" value="PyrdxlP-dep_Trfase_major"/>
</dbReference>
<evidence type="ECO:0000256" key="1">
    <source>
        <dbReference type="ARBA" id="ARBA00001933"/>
    </source>
</evidence>
<gene>
    <name evidence="8" type="ORF">CLV78_101490</name>
</gene>
<reference evidence="8 9" key="1">
    <citation type="submission" date="2018-03" db="EMBL/GenBank/DDBJ databases">
        <title>Genomic Encyclopedia of Archaeal and Bacterial Type Strains, Phase II (KMG-II): from individual species to whole genera.</title>
        <authorList>
            <person name="Goeker M."/>
        </authorList>
    </citation>
    <scope>NUCLEOTIDE SEQUENCE [LARGE SCALE GENOMIC DNA]</scope>
    <source>
        <strain evidence="8 9">DSM 29328</strain>
    </source>
</reference>
<feature type="modified residue" description="N6-(pyridoxal phosphate)lysine" evidence="6">
    <location>
        <position position="310"/>
    </location>
</feature>
<comment type="similarity">
    <text evidence="2 7">Belongs to the group II decarboxylase family.</text>
</comment>
<evidence type="ECO:0000256" key="2">
    <source>
        <dbReference type="ARBA" id="ARBA00009533"/>
    </source>
</evidence>
<evidence type="ECO:0000256" key="4">
    <source>
        <dbReference type="ARBA" id="ARBA00022898"/>
    </source>
</evidence>
<proteinExistence type="inferred from homology"/>
<keyword evidence="9" id="KW-1185">Reference proteome</keyword>
<dbReference type="GO" id="GO:0016831">
    <property type="term" value="F:carboxy-lyase activity"/>
    <property type="evidence" value="ECO:0007669"/>
    <property type="project" value="UniProtKB-KW"/>
</dbReference>
<dbReference type="EMBL" id="PVTD01000001">
    <property type="protein sequence ID" value="PRY26395.1"/>
    <property type="molecule type" value="Genomic_DNA"/>
</dbReference>